<dbReference type="PRINTS" id="PR00420">
    <property type="entry name" value="RNGMNOXGNASE"/>
</dbReference>
<evidence type="ECO:0000256" key="3">
    <source>
        <dbReference type="ARBA" id="ARBA00022827"/>
    </source>
</evidence>
<dbReference type="Pfam" id="PF21274">
    <property type="entry name" value="Rng_hyd_C"/>
    <property type="match status" value="1"/>
</dbReference>
<comment type="cofactor">
    <cofactor evidence="1">
        <name>FAD</name>
        <dbReference type="ChEBI" id="CHEBI:57692"/>
    </cofactor>
</comment>
<accession>A0ABZ2M772</accession>
<keyword evidence="3" id="KW-0274">FAD</keyword>
<reference evidence="5 6" key="1">
    <citation type="submission" date="2021-12" db="EMBL/GenBank/DDBJ databases">
        <title>Discovery of the Pendulisporaceae a myxobacterial family with distinct sporulation behavior and unique specialized metabolism.</title>
        <authorList>
            <person name="Garcia R."/>
            <person name="Popoff A."/>
            <person name="Bader C.D."/>
            <person name="Loehr J."/>
            <person name="Walesch S."/>
            <person name="Walt C."/>
            <person name="Boldt J."/>
            <person name="Bunk B."/>
            <person name="Haeckl F.J.F.P.J."/>
            <person name="Gunesch A.P."/>
            <person name="Birkelbach J."/>
            <person name="Nuebel U."/>
            <person name="Pietschmann T."/>
            <person name="Bach T."/>
            <person name="Mueller R."/>
        </authorList>
    </citation>
    <scope>NUCLEOTIDE SEQUENCE [LARGE SCALE GENOMIC DNA]</scope>
    <source>
        <strain evidence="5 6">MSr11954</strain>
    </source>
</reference>
<evidence type="ECO:0000256" key="2">
    <source>
        <dbReference type="ARBA" id="ARBA00022630"/>
    </source>
</evidence>
<keyword evidence="2" id="KW-0285">Flavoprotein</keyword>
<dbReference type="RefSeq" id="WP_394827992.1">
    <property type="nucleotide sequence ID" value="NZ_CP089984.1"/>
</dbReference>
<dbReference type="InterPro" id="IPR036188">
    <property type="entry name" value="FAD/NAD-bd_sf"/>
</dbReference>
<dbReference type="GO" id="GO:0004497">
    <property type="term" value="F:monooxygenase activity"/>
    <property type="evidence" value="ECO:0007669"/>
    <property type="project" value="UniProtKB-KW"/>
</dbReference>
<name>A0ABZ2M772_9BACT</name>
<keyword evidence="6" id="KW-1185">Reference proteome</keyword>
<dbReference type="SUPFAM" id="SSF51905">
    <property type="entry name" value="FAD/NAD(P)-binding domain"/>
    <property type="match status" value="1"/>
</dbReference>
<dbReference type="Proteomes" id="UP001370348">
    <property type="component" value="Chromosome"/>
</dbReference>
<dbReference type="PANTHER" id="PTHR43004:SF19">
    <property type="entry name" value="BINDING MONOOXYGENASE, PUTATIVE (JCVI)-RELATED"/>
    <property type="match status" value="1"/>
</dbReference>
<evidence type="ECO:0000256" key="1">
    <source>
        <dbReference type="ARBA" id="ARBA00001974"/>
    </source>
</evidence>
<evidence type="ECO:0000313" key="5">
    <source>
        <dbReference type="EMBL" id="WXB18361.1"/>
    </source>
</evidence>
<dbReference type="InterPro" id="IPR002938">
    <property type="entry name" value="FAD-bd"/>
</dbReference>
<dbReference type="EMBL" id="CP089984">
    <property type="protein sequence ID" value="WXB18361.1"/>
    <property type="molecule type" value="Genomic_DNA"/>
</dbReference>
<protein>
    <submittedName>
        <fullName evidence="5">FAD-dependent monooxygenase</fullName>
    </submittedName>
</protein>
<proteinExistence type="predicted"/>
<keyword evidence="5" id="KW-0503">Monooxygenase</keyword>
<dbReference type="Pfam" id="PF01494">
    <property type="entry name" value="FAD_binding_3"/>
    <property type="match status" value="1"/>
</dbReference>
<sequence>MSKNEVLDADVVIVGAGPVGLMLAAELRLGGVQPLVLERLAIPDPDRKARGVGPLAAEALARRGLGERIAAHDIAGRADFRRDHGSDKKHFAWIHKIDPALQEEPHRQGALIWQPALVQLLTEFISELGVAVRRGHAVTALTQDNHAVTSTVLGPDGEYRIRTRYLVGCDGGRSTIRKLADFDFPGTAPIMVTRIARRADIADREKLPPPGRTSTGTLMYSDTVLATFDFDDISDRGEPMTLEELQASVRRVSGTDVTITAMQDARRFSDNARQVTSYREGRVLLAGDAAHVHSPNGGQGLNLGIMDAVNLGWKLAATTRGWAPEGLLDTYTAERHPAGATVLHNTRAQSALLRPGPHVDSLRDILSELMDIKAVNQYFGRMMSGLDTRYAFAAASSDGHPLIGYHCPDVALTIATSGGGTSKSSLFQFTRSGRGILLCSSADSAIDDLTAPLSDRLERVAVLSIDHDELAAALIRPDGVVAWAASPGQSLDIVGLRTAVLSWFGGA</sequence>
<gene>
    <name evidence="5" type="ORF">LZC94_14060</name>
</gene>
<organism evidence="5 6">
    <name type="scientific">Pendulispora albinea</name>
    <dbReference type="NCBI Taxonomy" id="2741071"/>
    <lineage>
        <taxon>Bacteria</taxon>
        <taxon>Pseudomonadati</taxon>
        <taxon>Myxococcota</taxon>
        <taxon>Myxococcia</taxon>
        <taxon>Myxococcales</taxon>
        <taxon>Sorangiineae</taxon>
        <taxon>Pendulisporaceae</taxon>
        <taxon>Pendulispora</taxon>
    </lineage>
</organism>
<evidence type="ECO:0000313" key="6">
    <source>
        <dbReference type="Proteomes" id="UP001370348"/>
    </source>
</evidence>
<dbReference type="PANTHER" id="PTHR43004">
    <property type="entry name" value="TRK SYSTEM POTASSIUM UPTAKE PROTEIN"/>
    <property type="match status" value="1"/>
</dbReference>
<keyword evidence="5" id="KW-0560">Oxidoreductase</keyword>
<feature type="domain" description="FAD-binding" evidence="4">
    <location>
        <begin position="8"/>
        <end position="345"/>
    </location>
</feature>
<evidence type="ECO:0000259" key="4">
    <source>
        <dbReference type="Pfam" id="PF01494"/>
    </source>
</evidence>
<dbReference type="Gene3D" id="3.40.30.120">
    <property type="match status" value="1"/>
</dbReference>
<dbReference type="InterPro" id="IPR050641">
    <property type="entry name" value="RIFMO-like"/>
</dbReference>
<dbReference type="Gene3D" id="3.50.50.60">
    <property type="entry name" value="FAD/NAD(P)-binding domain"/>
    <property type="match status" value="2"/>
</dbReference>